<comment type="caution">
    <text evidence="10">The sequence shown here is derived from an EMBL/GenBank/DDBJ whole genome shotgun (WGS) entry which is preliminary data.</text>
</comment>
<feature type="compositionally biased region" description="Low complexity" evidence="8">
    <location>
        <begin position="132"/>
        <end position="148"/>
    </location>
</feature>
<evidence type="ECO:0000256" key="3">
    <source>
        <dbReference type="ARBA" id="ARBA00022777"/>
    </source>
</evidence>
<evidence type="ECO:0000256" key="8">
    <source>
        <dbReference type="SAM" id="MobiDB-lite"/>
    </source>
</evidence>
<protein>
    <recommendedName>
        <fullName evidence="9">Protein kinase domain-containing protein</fullName>
    </recommendedName>
</protein>
<evidence type="ECO:0000313" key="11">
    <source>
        <dbReference type="Proteomes" id="UP000613740"/>
    </source>
</evidence>
<keyword evidence="7" id="KW-0175">Coiled coil</keyword>
<evidence type="ECO:0000256" key="7">
    <source>
        <dbReference type="SAM" id="Coils"/>
    </source>
</evidence>
<dbReference type="PROSITE" id="PS00107">
    <property type="entry name" value="PROTEIN_KINASE_ATP"/>
    <property type="match status" value="1"/>
</dbReference>
<comment type="similarity">
    <text evidence="5">Belongs to the protein kinase superfamily. Ser/Thr protein kinase family. GCN2 subfamily.</text>
</comment>
<feature type="compositionally biased region" description="Low complexity" evidence="8">
    <location>
        <begin position="46"/>
        <end position="73"/>
    </location>
</feature>
<organism evidence="10 11">
    <name type="scientific">Chlamydomonas schloesseri</name>
    <dbReference type="NCBI Taxonomy" id="2026947"/>
    <lineage>
        <taxon>Eukaryota</taxon>
        <taxon>Viridiplantae</taxon>
        <taxon>Chlorophyta</taxon>
        <taxon>core chlorophytes</taxon>
        <taxon>Chlorophyceae</taxon>
        <taxon>CS clade</taxon>
        <taxon>Chlamydomonadales</taxon>
        <taxon>Chlamydomonadaceae</taxon>
        <taxon>Chlamydomonas</taxon>
    </lineage>
</organism>
<dbReference type="AlphaFoldDB" id="A0A835T1Q7"/>
<evidence type="ECO:0000256" key="5">
    <source>
        <dbReference type="ARBA" id="ARBA00037982"/>
    </source>
</evidence>
<name>A0A835T1Q7_9CHLO</name>
<dbReference type="InterPro" id="IPR011009">
    <property type="entry name" value="Kinase-like_dom_sf"/>
</dbReference>
<dbReference type="Gene3D" id="1.10.510.10">
    <property type="entry name" value="Transferase(Phosphotransferase) domain 1"/>
    <property type="match status" value="1"/>
</dbReference>
<dbReference type="EMBL" id="JAEHOD010000080">
    <property type="protein sequence ID" value="KAG2430340.1"/>
    <property type="molecule type" value="Genomic_DNA"/>
</dbReference>
<gene>
    <name evidence="10" type="ORF">HYH02_013816</name>
</gene>
<reference evidence="10" key="1">
    <citation type="journal article" date="2020" name="bioRxiv">
        <title>Comparative genomics of Chlamydomonas.</title>
        <authorList>
            <person name="Craig R.J."/>
            <person name="Hasan A.R."/>
            <person name="Ness R.W."/>
            <person name="Keightley P.D."/>
        </authorList>
    </citation>
    <scope>NUCLEOTIDE SEQUENCE</scope>
    <source>
        <strain evidence="10">CCAP 11/173</strain>
    </source>
</reference>
<dbReference type="InterPro" id="IPR008271">
    <property type="entry name" value="Ser/Thr_kinase_AS"/>
</dbReference>
<keyword evidence="3" id="KW-0418">Kinase</keyword>
<dbReference type="SUPFAM" id="SSF56112">
    <property type="entry name" value="Protein kinase-like (PK-like)"/>
    <property type="match status" value="1"/>
</dbReference>
<keyword evidence="4 6" id="KW-0067">ATP-binding</keyword>
<evidence type="ECO:0000256" key="2">
    <source>
        <dbReference type="ARBA" id="ARBA00022741"/>
    </source>
</evidence>
<dbReference type="SMART" id="SM00220">
    <property type="entry name" value="S_TKc"/>
    <property type="match status" value="1"/>
</dbReference>
<feature type="region of interest" description="Disordered" evidence="8">
    <location>
        <begin position="132"/>
        <end position="174"/>
    </location>
</feature>
<evidence type="ECO:0000259" key="9">
    <source>
        <dbReference type="PROSITE" id="PS50011"/>
    </source>
</evidence>
<evidence type="ECO:0000313" key="10">
    <source>
        <dbReference type="EMBL" id="KAG2430340.1"/>
    </source>
</evidence>
<feature type="domain" description="Protein kinase" evidence="9">
    <location>
        <begin position="212"/>
        <end position="514"/>
    </location>
</feature>
<feature type="region of interest" description="Disordered" evidence="8">
    <location>
        <begin position="1"/>
        <end position="115"/>
    </location>
</feature>
<dbReference type="InterPro" id="IPR017441">
    <property type="entry name" value="Protein_kinase_ATP_BS"/>
</dbReference>
<dbReference type="GO" id="GO:0005737">
    <property type="term" value="C:cytoplasm"/>
    <property type="evidence" value="ECO:0007669"/>
    <property type="project" value="TreeGrafter"/>
</dbReference>
<keyword evidence="2 6" id="KW-0547">Nucleotide-binding</keyword>
<dbReference type="PROSITE" id="PS50011">
    <property type="entry name" value="PROTEIN_KINASE_DOM"/>
    <property type="match status" value="1"/>
</dbReference>
<keyword evidence="1" id="KW-0808">Transferase</keyword>
<dbReference type="Pfam" id="PF00069">
    <property type="entry name" value="Pkinase"/>
    <property type="match status" value="1"/>
</dbReference>
<evidence type="ECO:0000256" key="4">
    <source>
        <dbReference type="ARBA" id="ARBA00022840"/>
    </source>
</evidence>
<dbReference type="GO" id="GO:0005524">
    <property type="term" value="F:ATP binding"/>
    <property type="evidence" value="ECO:0007669"/>
    <property type="project" value="UniProtKB-UniRule"/>
</dbReference>
<dbReference type="OrthoDB" id="25592at2759"/>
<dbReference type="PROSITE" id="PS00108">
    <property type="entry name" value="PROTEIN_KINASE_ST"/>
    <property type="match status" value="1"/>
</dbReference>
<dbReference type="GO" id="GO:0005634">
    <property type="term" value="C:nucleus"/>
    <property type="evidence" value="ECO:0007669"/>
    <property type="project" value="TreeGrafter"/>
</dbReference>
<sequence>MSLETKDDTATQDISTTGMASPGDEQVPAAGTPLAPPVTAEQQPPAASTSARSSCSTGSSNSTSSCGSAGSDDTAGRSSLLLSDDGVAAFRDGAEEVEEEKEWVSGGSAEDGAAGCAEAPVAEVIAITDNTACASPPSNAEEAPAAASTQREEEDANDNEEGEYYEDDVDEGYYEDDEAYYSDDNEEEEEAPAPMSTEETKAYLAAHGLDTCVTLAELGSGGFGTVSLVEIKLPGGIVIKAARKVLKQNGSDGGLAALRAALQRELDGLAAAEGCEHAVQCLGHKMPTEEGEPAELLLTYSEGGSVAGLLSTLAQTYMRGLAEAPERKRSGKNKSKYEQLPYRGSTLMDEQDMRSMLRALVLSIKHMAARGYLHCDLKPANVLFDYAPDGSKVFRVCDFNLATRMGSDGSIPRAPGGTFGYCAWETHCQLVPIEQPRPHSITLAADIASAGLTLAAATGLHSLAGGTLAYLEYERDLPRRTPPALKELIEWMVAVDPSQRPSPDQAAASACSTFQAQVTSVLSPTDYNVGRIDVKDRSAPLHWEFAVRELHPQLAAKAGELQAIKAKLEDAGTNKEEKASLQRDFRAKQQGAIGIINKMDALFNPDSVNIILDLLAATEEMDSHAAIIRKSLARHQNAAMPSCAVPSATAVASNAAAEAANDQASAAYSAAFAEEVQPHLPQPQADRGGFASMAAACAAAQRVVGDLDKAAAEEAKLRTMAAQVAAQRERVQAAEAAKEKDQAAAAVAADTAARLAASSHLHTGEQAAAALAARKAASSQAAAARASTAAAGKANRLLAKMVADAEAHGVMLPPAPAVAAAATAGPAAVAASAASAAVPPQAAAMAATGGPEAAASAAWLCGDGYTIITRSHRAPKKA</sequence>
<proteinExistence type="inferred from homology"/>
<dbReference type="GO" id="GO:0004672">
    <property type="term" value="F:protein kinase activity"/>
    <property type="evidence" value="ECO:0007669"/>
    <property type="project" value="InterPro"/>
</dbReference>
<feature type="binding site" evidence="6">
    <location>
        <position position="244"/>
    </location>
    <ligand>
        <name>ATP</name>
        <dbReference type="ChEBI" id="CHEBI:30616"/>
    </ligand>
</feature>
<accession>A0A835T1Q7</accession>
<dbReference type="InterPro" id="IPR050339">
    <property type="entry name" value="CC_SR_Kinase"/>
</dbReference>
<evidence type="ECO:0000256" key="1">
    <source>
        <dbReference type="ARBA" id="ARBA00022679"/>
    </source>
</evidence>
<feature type="compositionally biased region" description="Acidic residues" evidence="8">
    <location>
        <begin position="152"/>
        <end position="174"/>
    </location>
</feature>
<feature type="coiled-coil region" evidence="7">
    <location>
        <begin position="717"/>
        <end position="744"/>
    </location>
</feature>
<dbReference type="InterPro" id="IPR000719">
    <property type="entry name" value="Prot_kinase_dom"/>
</dbReference>
<dbReference type="PANTHER" id="PTHR11042">
    <property type="entry name" value="EUKARYOTIC TRANSLATION INITIATION FACTOR 2-ALPHA KINASE EIF2-ALPHA KINASE -RELATED"/>
    <property type="match status" value="1"/>
</dbReference>
<dbReference type="Proteomes" id="UP000613740">
    <property type="component" value="Unassembled WGS sequence"/>
</dbReference>
<keyword evidence="11" id="KW-1185">Reference proteome</keyword>
<evidence type="ECO:0000256" key="6">
    <source>
        <dbReference type="PROSITE-ProRule" id="PRU10141"/>
    </source>
</evidence>
<dbReference type="PANTHER" id="PTHR11042:SF186">
    <property type="entry name" value="KINASE, PUTATIVE-RELATED"/>
    <property type="match status" value="1"/>
</dbReference>